<sequence length="133" mass="15432">MFYVYWLLQRTGSLFPEATRIFRQAMPLVIRVTVIASEDVFPQCTFLPFTVTFTEQTVARYSRPPSTVRSKPTHASNSLWIIRYASTITNICPHERSSIPKVIVLTVHQTQILFVLFPVGLDYITFVKIRFFL</sequence>
<dbReference type="AlphaFoldDB" id="A0A1V6M0N1"/>
<gene>
    <name evidence="1" type="ORF">BIY37_05955</name>
</gene>
<evidence type="ECO:0000313" key="1">
    <source>
        <dbReference type="EMBL" id="OQD45927.1"/>
    </source>
</evidence>
<name>A0A1V6M0N1_9BACT</name>
<dbReference type="RefSeq" id="WP_070066911.1">
    <property type="nucleotide sequence ID" value="NZ_MJUW02000069.1"/>
</dbReference>
<dbReference type="Proteomes" id="UP000242219">
    <property type="component" value="Unassembled WGS sequence"/>
</dbReference>
<accession>A0A1V6M0N1</accession>
<protein>
    <submittedName>
        <fullName evidence="1">Uncharacterized protein</fullName>
    </submittedName>
</protein>
<dbReference type="EMBL" id="MJUW02000069">
    <property type="protein sequence ID" value="OQD45927.1"/>
    <property type="molecule type" value="Genomic_DNA"/>
</dbReference>
<comment type="caution">
    <text evidence="1">The sequence shown here is derived from an EMBL/GenBank/DDBJ whole genome shotgun (WGS) entry which is preliminary data.</text>
</comment>
<proteinExistence type="predicted"/>
<reference evidence="1 2" key="1">
    <citation type="journal article" date="2016" name="Genome Announc.">
        <title>Draft Genome Sequence of the Anaerobic Ammonium-Oxidizing Bacterium 'Candidatus Brocadia sp. 40'.</title>
        <authorList>
            <person name="Ali M."/>
            <person name="Haroon M.F."/>
            <person name="Narita Y."/>
            <person name="Zhang L."/>
            <person name="Rangel Shaw D."/>
            <person name="Okabe S."/>
            <person name="Saikaly P.E."/>
        </authorList>
    </citation>
    <scope>NUCLEOTIDE SEQUENCE [LARGE SCALE GENOMIC DNA]</scope>
    <source>
        <strain evidence="1 2">40</strain>
    </source>
</reference>
<evidence type="ECO:0000313" key="2">
    <source>
        <dbReference type="Proteomes" id="UP000242219"/>
    </source>
</evidence>
<organism evidence="1 2">
    <name type="scientific">Candidatus Brocadia sapporoensis</name>
    <dbReference type="NCBI Taxonomy" id="392547"/>
    <lineage>
        <taxon>Bacteria</taxon>
        <taxon>Pseudomonadati</taxon>
        <taxon>Planctomycetota</taxon>
        <taxon>Candidatus Brocadiia</taxon>
        <taxon>Candidatus Brocadiales</taxon>
        <taxon>Candidatus Brocadiaceae</taxon>
        <taxon>Candidatus Brocadia</taxon>
    </lineage>
</organism>
<keyword evidence="2" id="KW-1185">Reference proteome</keyword>